<dbReference type="SUPFAM" id="SSF49899">
    <property type="entry name" value="Concanavalin A-like lectins/glucanases"/>
    <property type="match status" value="1"/>
</dbReference>
<evidence type="ECO:0000256" key="3">
    <source>
        <dbReference type="ARBA" id="ARBA00012561"/>
    </source>
</evidence>
<dbReference type="PANTHER" id="PTHR33753">
    <property type="entry name" value="1,4-BETA-D-GLUCAN CELLOBIOHYDROLASE B"/>
    <property type="match status" value="1"/>
</dbReference>
<dbReference type="GO" id="GO:0016162">
    <property type="term" value="F:cellulose 1,4-beta-cellobiosidase activity"/>
    <property type="evidence" value="ECO:0007669"/>
    <property type="project" value="UniProtKB-EC"/>
</dbReference>
<evidence type="ECO:0000256" key="8">
    <source>
        <dbReference type="ARBA" id="ARBA00023295"/>
    </source>
</evidence>
<dbReference type="EMBL" id="NBNE01000381">
    <property type="protein sequence ID" value="OWZ19949.1"/>
    <property type="molecule type" value="Genomic_DNA"/>
</dbReference>
<gene>
    <name evidence="10" type="ORF">PHMEG_0005725</name>
</gene>
<comment type="catalytic activity">
    <reaction evidence="1">
        <text>Hydrolysis of (1-&gt;4)-beta-D-glucosidic linkages in cellulose and cellotetraose, releasing cellobiose from the non-reducing ends of the chains.</text>
        <dbReference type="EC" id="3.2.1.91"/>
    </reaction>
</comment>
<keyword evidence="11" id="KW-1185">Reference proteome</keyword>
<organism evidence="10 11">
    <name type="scientific">Phytophthora megakarya</name>
    <dbReference type="NCBI Taxonomy" id="4795"/>
    <lineage>
        <taxon>Eukaryota</taxon>
        <taxon>Sar</taxon>
        <taxon>Stramenopiles</taxon>
        <taxon>Oomycota</taxon>
        <taxon>Peronosporomycetes</taxon>
        <taxon>Peronosporales</taxon>
        <taxon>Peronosporaceae</taxon>
        <taxon>Phytophthora</taxon>
    </lineage>
</organism>
<dbReference type="InterPro" id="IPR001722">
    <property type="entry name" value="Glyco_hydro_7"/>
</dbReference>
<keyword evidence="6" id="KW-0136">Cellulose degradation</keyword>
<dbReference type="Proteomes" id="UP000198211">
    <property type="component" value="Unassembled WGS sequence"/>
</dbReference>
<evidence type="ECO:0000256" key="9">
    <source>
        <dbReference type="ARBA" id="ARBA00023326"/>
    </source>
</evidence>
<dbReference type="Pfam" id="PF00840">
    <property type="entry name" value="Glyco_hydro_7"/>
    <property type="match status" value="1"/>
</dbReference>
<dbReference type="InterPro" id="IPR013320">
    <property type="entry name" value="ConA-like_dom_sf"/>
</dbReference>
<keyword evidence="8" id="KW-0326">Glycosidase</keyword>
<dbReference type="InterPro" id="IPR037019">
    <property type="entry name" value="Glyco_hydro_7_sf"/>
</dbReference>
<reference evidence="11" key="1">
    <citation type="submission" date="2017-03" db="EMBL/GenBank/DDBJ databases">
        <title>Phytopthora megakarya and P. palmivora, two closely related causual agents of cacao black pod achieved similar genome size and gene model numbers by different mechanisms.</title>
        <authorList>
            <person name="Ali S."/>
            <person name="Shao J."/>
            <person name="Larry D.J."/>
            <person name="Kronmiller B."/>
            <person name="Shen D."/>
            <person name="Strem M.D."/>
            <person name="Melnick R.L."/>
            <person name="Guiltinan M.J."/>
            <person name="Tyler B.M."/>
            <person name="Meinhardt L.W."/>
            <person name="Bailey B.A."/>
        </authorList>
    </citation>
    <scope>NUCLEOTIDE SEQUENCE [LARGE SCALE GENOMIC DNA]</scope>
    <source>
        <strain evidence="11">zdho120</strain>
    </source>
</reference>
<keyword evidence="4" id="KW-0732">Signal</keyword>
<evidence type="ECO:0000313" key="11">
    <source>
        <dbReference type="Proteomes" id="UP000198211"/>
    </source>
</evidence>
<evidence type="ECO:0000256" key="4">
    <source>
        <dbReference type="ARBA" id="ARBA00022729"/>
    </source>
</evidence>
<dbReference type="OrthoDB" id="412382at2759"/>
<evidence type="ECO:0000256" key="1">
    <source>
        <dbReference type="ARBA" id="ARBA00001641"/>
    </source>
</evidence>
<evidence type="ECO:0000256" key="7">
    <source>
        <dbReference type="ARBA" id="ARBA00023277"/>
    </source>
</evidence>
<evidence type="ECO:0000256" key="5">
    <source>
        <dbReference type="ARBA" id="ARBA00022801"/>
    </source>
</evidence>
<accession>A0A225WSC0</accession>
<sequence length="84" mass="9323">MGNKGFYGPGKKFEIDTTLRDGRQHGHSELVEIRRLYKQDDRLVANPSSTGPALNSSDSITDKICKASKSAFDENPNLMGVWPK</sequence>
<name>A0A225WSC0_9STRA</name>
<dbReference type="STRING" id="4795.A0A225WSC0"/>
<dbReference type="AlphaFoldDB" id="A0A225WSC0"/>
<keyword evidence="9" id="KW-0624">Polysaccharide degradation</keyword>
<evidence type="ECO:0000256" key="6">
    <source>
        <dbReference type="ARBA" id="ARBA00023001"/>
    </source>
</evidence>
<evidence type="ECO:0000256" key="2">
    <source>
        <dbReference type="ARBA" id="ARBA00006044"/>
    </source>
</evidence>
<comment type="similarity">
    <text evidence="2">Belongs to the glycosyl hydrolase 7 (cellulase C) family.</text>
</comment>
<dbReference type="PANTHER" id="PTHR33753:SF2">
    <property type="entry name" value="GLYCOSIDE HYDROLASE FAMILY 7 PROTEIN"/>
    <property type="match status" value="1"/>
</dbReference>
<dbReference type="GO" id="GO:0030245">
    <property type="term" value="P:cellulose catabolic process"/>
    <property type="evidence" value="ECO:0007669"/>
    <property type="project" value="UniProtKB-KW"/>
</dbReference>
<comment type="caution">
    <text evidence="10">The sequence shown here is derived from an EMBL/GenBank/DDBJ whole genome shotgun (WGS) entry which is preliminary data.</text>
</comment>
<dbReference type="EC" id="3.2.1.91" evidence="3"/>
<dbReference type="Gene3D" id="2.70.100.10">
    <property type="entry name" value="Glycoside hydrolase, family 7, domain"/>
    <property type="match status" value="1"/>
</dbReference>
<protein>
    <recommendedName>
        <fullName evidence="3">cellulose 1,4-beta-cellobiosidase (non-reducing end)</fullName>
        <ecNumber evidence="3">3.2.1.91</ecNumber>
    </recommendedName>
</protein>
<keyword evidence="7" id="KW-0119">Carbohydrate metabolism</keyword>
<evidence type="ECO:0000313" key="10">
    <source>
        <dbReference type="EMBL" id="OWZ19949.1"/>
    </source>
</evidence>
<proteinExistence type="inferred from homology"/>
<keyword evidence="5" id="KW-0378">Hydrolase</keyword>